<dbReference type="InterPro" id="IPR052895">
    <property type="entry name" value="HetReg/Transcr_Mod"/>
</dbReference>
<dbReference type="OrthoDB" id="3548654at2759"/>
<protein>
    <submittedName>
        <fullName evidence="2">Heterokaryon incompatibility protein-domain-containing protein</fullName>
    </submittedName>
</protein>
<feature type="non-terminal residue" evidence="2">
    <location>
        <position position="187"/>
    </location>
</feature>
<feature type="domain" description="Heterokaryon incompatibility" evidence="1">
    <location>
        <begin position="38"/>
        <end position="172"/>
    </location>
</feature>
<dbReference type="Proteomes" id="UP000758603">
    <property type="component" value="Unassembled WGS sequence"/>
</dbReference>
<dbReference type="GeneID" id="70125934"/>
<gene>
    <name evidence="2" type="ORF">BKA67DRAFT_496745</name>
</gene>
<organism evidence="2 3">
    <name type="scientific">Truncatella angustata</name>
    <dbReference type="NCBI Taxonomy" id="152316"/>
    <lineage>
        <taxon>Eukaryota</taxon>
        <taxon>Fungi</taxon>
        <taxon>Dikarya</taxon>
        <taxon>Ascomycota</taxon>
        <taxon>Pezizomycotina</taxon>
        <taxon>Sordariomycetes</taxon>
        <taxon>Xylariomycetidae</taxon>
        <taxon>Amphisphaeriales</taxon>
        <taxon>Sporocadaceae</taxon>
        <taxon>Truncatella</taxon>
    </lineage>
</organism>
<dbReference type="AlphaFoldDB" id="A0A9P8V069"/>
<name>A0A9P8V069_9PEZI</name>
<evidence type="ECO:0000313" key="3">
    <source>
        <dbReference type="Proteomes" id="UP000758603"/>
    </source>
</evidence>
<dbReference type="PANTHER" id="PTHR24148:SF64">
    <property type="entry name" value="HETEROKARYON INCOMPATIBILITY DOMAIN-CONTAINING PROTEIN"/>
    <property type="match status" value="1"/>
</dbReference>
<dbReference type="Pfam" id="PF06985">
    <property type="entry name" value="HET"/>
    <property type="match status" value="1"/>
</dbReference>
<proteinExistence type="predicted"/>
<dbReference type="PANTHER" id="PTHR24148">
    <property type="entry name" value="ANKYRIN REPEAT DOMAIN-CONTAINING PROTEIN 39 HOMOLOG-RELATED"/>
    <property type="match status" value="1"/>
</dbReference>
<evidence type="ECO:0000313" key="2">
    <source>
        <dbReference type="EMBL" id="KAH6661417.1"/>
    </source>
</evidence>
<dbReference type="InterPro" id="IPR010730">
    <property type="entry name" value="HET"/>
</dbReference>
<evidence type="ECO:0000259" key="1">
    <source>
        <dbReference type="Pfam" id="PF06985"/>
    </source>
</evidence>
<sequence>PLDANRSCIRLIKLRRGTTDDPLICNFLVVSLKDKPAYDTLSYPWGDDNMTKTILVDNVTFEITVNLEEFLRCLRSPNADLVLWADALCIDQQNGREKSTQIGLMAQIYRQGKENHIWFGDFTHSWKDEILSDPLYVPTSQFTEVIRWPTIVDSLRWIISRPWWSRVWTLQEAILPRVDSLVHIGSS</sequence>
<dbReference type="EMBL" id="JAGPXC010000001">
    <property type="protein sequence ID" value="KAH6661417.1"/>
    <property type="molecule type" value="Genomic_DNA"/>
</dbReference>
<dbReference type="RefSeq" id="XP_045965548.1">
    <property type="nucleotide sequence ID" value="XM_046097042.1"/>
</dbReference>
<keyword evidence="3" id="KW-1185">Reference proteome</keyword>
<comment type="caution">
    <text evidence="2">The sequence shown here is derived from an EMBL/GenBank/DDBJ whole genome shotgun (WGS) entry which is preliminary data.</text>
</comment>
<accession>A0A9P8V069</accession>
<feature type="non-terminal residue" evidence="2">
    <location>
        <position position="1"/>
    </location>
</feature>
<reference evidence="2" key="1">
    <citation type="journal article" date="2021" name="Nat. Commun.">
        <title>Genetic determinants of endophytism in the Arabidopsis root mycobiome.</title>
        <authorList>
            <person name="Mesny F."/>
            <person name="Miyauchi S."/>
            <person name="Thiergart T."/>
            <person name="Pickel B."/>
            <person name="Atanasova L."/>
            <person name="Karlsson M."/>
            <person name="Huettel B."/>
            <person name="Barry K.W."/>
            <person name="Haridas S."/>
            <person name="Chen C."/>
            <person name="Bauer D."/>
            <person name="Andreopoulos W."/>
            <person name="Pangilinan J."/>
            <person name="LaButti K."/>
            <person name="Riley R."/>
            <person name="Lipzen A."/>
            <person name="Clum A."/>
            <person name="Drula E."/>
            <person name="Henrissat B."/>
            <person name="Kohler A."/>
            <person name="Grigoriev I.V."/>
            <person name="Martin F.M."/>
            <person name="Hacquard S."/>
        </authorList>
    </citation>
    <scope>NUCLEOTIDE SEQUENCE</scope>
    <source>
        <strain evidence="2">MPI-SDFR-AT-0073</strain>
    </source>
</reference>